<name>A0A6M3M1P3_9ZZZZ</name>
<evidence type="ECO:0000313" key="1">
    <source>
        <dbReference type="EMBL" id="QJB00100.1"/>
    </source>
</evidence>
<proteinExistence type="predicted"/>
<reference evidence="1" key="1">
    <citation type="submission" date="2020-03" db="EMBL/GenBank/DDBJ databases">
        <title>The deep terrestrial virosphere.</title>
        <authorList>
            <person name="Holmfeldt K."/>
            <person name="Nilsson E."/>
            <person name="Simone D."/>
            <person name="Lopez-Fernandez M."/>
            <person name="Wu X."/>
            <person name="de Brujin I."/>
            <person name="Lundin D."/>
            <person name="Andersson A."/>
            <person name="Bertilsson S."/>
            <person name="Dopson M."/>
        </authorList>
    </citation>
    <scope>NUCLEOTIDE SEQUENCE</scope>
    <source>
        <strain evidence="1">MM171A00692</strain>
    </source>
</reference>
<dbReference type="EMBL" id="MT143681">
    <property type="protein sequence ID" value="QJB00100.1"/>
    <property type="molecule type" value="Genomic_DNA"/>
</dbReference>
<organism evidence="1">
    <name type="scientific">viral metagenome</name>
    <dbReference type="NCBI Taxonomy" id="1070528"/>
    <lineage>
        <taxon>unclassified sequences</taxon>
        <taxon>metagenomes</taxon>
        <taxon>organismal metagenomes</taxon>
    </lineage>
</organism>
<protein>
    <submittedName>
        <fullName evidence="1">Uncharacterized protein</fullName>
    </submittedName>
</protein>
<accession>A0A6M3M1P3</accession>
<dbReference type="AlphaFoldDB" id="A0A6M3M1P3"/>
<sequence length="117" mass="13202">MGLIKENIVGLFRFICLLFSSFVFTSRRRDRETEGRGVQGKYEALIGPSEPLVPTEIKFCPRCHTPVAQVRRTKEGMQIIRQGKLLVTVGNVTITKDGQAMRGFPLRCPNGHTVRIE</sequence>
<gene>
    <name evidence="1" type="ORF">MM171A00692_0005</name>
</gene>